<reference evidence="3 4" key="1">
    <citation type="journal article" date="2016" name="Nat. Commun.">
        <title>Thousands of microbial genomes shed light on interconnected biogeochemical processes in an aquifer system.</title>
        <authorList>
            <person name="Anantharaman K."/>
            <person name="Brown C.T."/>
            <person name="Hug L.A."/>
            <person name="Sharon I."/>
            <person name="Castelle C.J."/>
            <person name="Probst A.J."/>
            <person name="Thomas B.C."/>
            <person name="Singh A."/>
            <person name="Wilkins M.J."/>
            <person name="Karaoz U."/>
            <person name="Brodie E.L."/>
            <person name="Williams K.H."/>
            <person name="Hubbard S.S."/>
            <person name="Banfield J.F."/>
        </authorList>
    </citation>
    <scope>NUCLEOTIDE SEQUENCE [LARGE SCALE GENOMIC DNA]</scope>
</reference>
<organism evidence="3 4">
    <name type="scientific">Candidatus Komeilibacteria bacterium RIFOXYC1_FULL_37_11</name>
    <dbReference type="NCBI Taxonomy" id="1798555"/>
    <lineage>
        <taxon>Bacteria</taxon>
        <taxon>Candidatus Komeiliibacteriota</taxon>
    </lineage>
</organism>
<sequence length="408" mass="47114">MLLSFWLILGIFRIDLFDKYWYNFIVFVKLKQAFIKQIANMKIVIAPGAYKIGGPATYTRLLVEYLPLKNIEAEILSFDQVKEFPKIIRHFIFFVKMFIKLLSSDLVLAQDPVSVGLPSLVAAKILRKKMIIRFVGDYAWEQSAQRFGVKDSIDVFQNNKYSFKIEFLRWIQVFVLNHVDKIITPSIYFGELAKKLVNNKDKVIAIYNGIDTSLPVLGHEEARKKLGLNSEEIILFSAGRLVSWKGFELLIDLLPDLLKQNNRYRLMIVGDGPDMSKLRQKVMDLKLEGKVYLVGYLDREDLLVNLQAADIFVLNTGFESFSFQVVEAMYYNIPVITTNVCSLPEVIANNKEGILVDYNNKEQIRKAIEKFLVDTSFRQEIIKNAKKKSAYFSIKKTLDNLFEVLKNL</sequence>
<protein>
    <recommendedName>
        <fullName evidence="5">Glycosyl transferase family 1 domain-containing protein</fullName>
    </recommendedName>
</protein>
<dbReference type="Pfam" id="PF00534">
    <property type="entry name" value="Glycos_transf_1"/>
    <property type="match status" value="1"/>
</dbReference>
<dbReference type="InterPro" id="IPR001296">
    <property type="entry name" value="Glyco_trans_1"/>
</dbReference>
<dbReference type="PANTHER" id="PTHR12526">
    <property type="entry name" value="GLYCOSYLTRANSFERASE"/>
    <property type="match status" value="1"/>
</dbReference>
<dbReference type="PANTHER" id="PTHR12526:SF634">
    <property type="entry name" value="BLL3361 PROTEIN"/>
    <property type="match status" value="1"/>
</dbReference>
<evidence type="ECO:0008006" key="5">
    <source>
        <dbReference type="Google" id="ProtNLM"/>
    </source>
</evidence>
<dbReference type="InterPro" id="IPR028098">
    <property type="entry name" value="Glyco_trans_4-like_N"/>
</dbReference>
<feature type="domain" description="Glycosyl transferase family 1" evidence="1">
    <location>
        <begin position="220"/>
        <end position="387"/>
    </location>
</feature>
<dbReference type="SUPFAM" id="SSF53756">
    <property type="entry name" value="UDP-Glycosyltransferase/glycogen phosphorylase"/>
    <property type="match status" value="1"/>
</dbReference>
<feature type="domain" description="Glycosyltransferase subfamily 4-like N-terminal" evidence="2">
    <location>
        <begin position="53"/>
        <end position="213"/>
    </location>
</feature>
<comment type="caution">
    <text evidence="3">The sequence shown here is derived from an EMBL/GenBank/DDBJ whole genome shotgun (WGS) entry which is preliminary data.</text>
</comment>
<dbReference type="Gene3D" id="3.40.50.2000">
    <property type="entry name" value="Glycogen Phosphorylase B"/>
    <property type="match status" value="2"/>
</dbReference>
<gene>
    <name evidence="3" type="ORF">A2406_01915</name>
</gene>
<dbReference type="EMBL" id="MHKQ01000011">
    <property type="protein sequence ID" value="OGY94213.1"/>
    <property type="molecule type" value="Genomic_DNA"/>
</dbReference>
<evidence type="ECO:0000259" key="1">
    <source>
        <dbReference type="Pfam" id="PF00534"/>
    </source>
</evidence>
<dbReference type="Pfam" id="PF13439">
    <property type="entry name" value="Glyco_transf_4"/>
    <property type="match status" value="1"/>
</dbReference>
<proteinExistence type="predicted"/>
<evidence type="ECO:0000313" key="3">
    <source>
        <dbReference type="EMBL" id="OGY94213.1"/>
    </source>
</evidence>
<dbReference type="CDD" id="cd03801">
    <property type="entry name" value="GT4_PimA-like"/>
    <property type="match status" value="1"/>
</dbReference>
<dbReference type="Proteomes" id="UP000177626">
    <property type="component" value="Unassembled WGS sequence"/>
</dbReference>
<dbReference type="AlphaFoldDB" id="A0A1G2BYI3"/>
<evidence type="ECO:0000259" key="2">
    <source>
        <dbReference type="Pfam" id="PF13439"/>
    </source>
</evidence>
<evidence type="ECO:0000313" key="4">
    <source>
        <dbReference type="Proteomes" id="UP000177626"/>
    </source>
</evidence>
<accession>A0A1G2BYI3</accession>
<dbReference type="GO" id="GO:0016757">
    <property type="term" value="F:glycosyltransferase activity"/>
    <property type="evidence" value="ECO:0007669"/>
    <property type="project" value="InterPro"/>
</dbReference>
<name>A0A1G2BYI3_9BACT</name>